<gene>
    <name evidence="2" type="ORF">TCAL_00638</name>
</gene>
<reference evidence="2 3" key="1">
    <citation type="journal article" date="2018" name="Nat. Ecol. Evol.">
        <title>Genomic signatures of mitonuclear coevolution across populations of Tigriopus californicus.</title>
        <authorList>
            <person name="Barreto F.S."/>
            <person name="Watson E.T."/>
            <person name="Lima T.G."/>
            <person name="Willett C.S."/>
            <person name="Edmands S."/>
            <person name="Li W."/>
            <person name="Burton R.S."/>
        </authorList>
    </citation>
    <scope>NUCLEOTIDE SEQUENCE [LARGE SCALE GENOMIC DNA]</scope>
    <source>
        <strain evidence="2 3">San Diego</strain>
    </source>
</reference>
<evidence type="ECO:0000313" key="2">
    <source>
        <dbReference type="EMBL" id="TRY75818.1"/>
    </source>
</evidence>
<feature type="chain" id="PRO_5022065229" evidence="1">
    <location>
        <begin position="31"/>
        <end position="164"/>
    </location>
</feature>
<name>A0A553PDQ9_TIGCA</name>
<keyword evidence="3" id="KW-1185">Reference proteome</keyword>
<dbReference type="AlphaFoldDB" id="A0A553PDQ9"/>
<organism evidence="2 3">
    <name type="scientific">Tigriopus californicus</name>
    <name type="common">Marine copepod</name>
    <dbReference type="NCBI Taxonomy" id="6832"/>
    <lineage>
        <taxon>Eukaryota</taxon>
        <taxon>Metazoa</taxon>
        <taxon>Ecdysozoa</taxon>
        <taxon>Arthropoda</taxon>
        <taxon>Crustacea</taxon>
        <taxon>Multicrustacea</taxon>
        <taxon>Hexanauplia</taxon>
        <taxon>Copepoda</taxon>
        <taxon>Harpacticoida</taxon>
        <taxon>Harpacticidae</taxon>
        <taxon>Tigriopus</taxon>
    </lineage>
</organism>
<accession>A0A553PDQ9</accession>
<dbReference type="Proteomes" id="UP000318571">
    <property type="component" value="Chromosome 2"/>
</dbReference>
<keyword evidence="1" id="KW-0732">Signal</keyword>
<comment type="caution">
    <text evidence="2">The sequence shown here is derived from an EMBL/GenBank/DDBJ whole genome shotgun (WGS) entry which is preliminary data.</text>
</comment>
<proteinExistence type="predicted"/>
<feature type="signal peptide" evidence="1">
    <location>
        <begin position="1"/>
        <end position="30"/>
    </location>
</feature>
<protein>
    <submittedName>
        <fullName evidence="2">Uncharacterized protein</fullName>
    </submittedName>
</protein>
<dbReference type="EMBL" id="VCGU01000005">
    <property type="protein sequence ID" value="TRY75818.1"/>
    <property type="molecule type" value="Genomic_DNA"/>
</dbReference>
<evidence type="ECO:0000313" key="3">
    <source>
        <dbReference type="Proteomes" id="UP000318571"/>
    </source>
</evidence>
<evidence type="ECO:0000256" key="1">
    <source>
        <dbReference type="SAM" id="SignalP"/>
    </source>
</evidence>
<sequence length="164" mass="18849">MYGSTCFSIGGNRAAFSALILFMHVLSSSTEPSDNNKWHNFHANSYELNASEARALPFQDEIAGSSQITITLNSSPKLYQEEAGSAQEMDHRKRRHSRHKHNWFKGSKWKHLLQKRAANKNLEQISGKLDYKSFPNCWTTPQLSNQRRQLEPSNLCQKRLIEKS</sequence>